<comment type="caution">
    <text evidence="5">The sequence shown here is derived from an EMBL/GenBank/DDBJ whole genome shotgun (WGS) entry which is preliminary data.</text>
</comment>
<evidence type="ECO:0000256" key="3">
    <source>
        <dbReference type="ARBA" id="ARBA00022723"/>
    </source>
</evidence>
<dbReference type="InterPro" id="IPR012292">
    <property type="entry name" value="Globin/Proto"/>
</dbReference>
<dbReference type="Proteomes" id="UP000625631">
    <property type="component" value="Unassembled WGS sequence"/>
</dbReference>
<keyword evidence="6" id="KW-1185">Reference proteome</keyword>
<evidence type="ECO:0000256" key="4">
    <source>
        <dbReference type="ARBA" id="ARBA00023004"/>
    </source>
</evidence>
<dbReference type="RefSeq" id="WP_198067541.1">
    <property type="nucleotide sequence ID" value="NZ_JAEDAD010000002.1"/>
</dbReference>
<evidence type="ECO:0000313" key="6">
    <source>
        <dbReference type="Proteomes" id="UP000625631"/>
    </source>
</evidence>
<reference evidence="5 6" key="1">
    <citation type="submission" date="2020-12" db="EMBL/GenBank/DDBJ databases">
        <title>Hymenobacter sp.</title>
        <authorList>
            <person name="Kim M.K."/>
        </authorList>
    </citation>
    <scope>NUCLEOTIDE SEQUENCE [LARGE SCALE GENOMIC DNA]</scope>
    <source>
        <strain evidence="5 6">BT442</strain>
    </source>
</reference>
<accession>A0ABS0Q5Y5</accession>
<keyword evidence="2" id="KW-0349">Heme</keyword>
<evidence type="ECO:0000313" key="5">
    <source>
        <dbReference type="EMBL" id="MBH8557995.1"/>
    </source>
</evidence>
<dbReference type="SUPFAM" id="SSF46458">
    <property type="entry name" value="Globin-like"/>
    <property type="match status" value="1"/>
</dbReference>
<name>A0ABS0Q5Y5_9BACT</name>
<proteinExistence type="predicted"/>
<dbReference type="Pfam" id="PF01152">
    <property type="entry name" value="Bac_globin"/>
    <property type="match status" value="1"/>
</dbReference>
<protein>
    <submittedName>
        <fullName evidence="5">Group III truncated hemoglobin</fullName>
    </submittedName>
</protein>
<keyword evidence="4" id="KW-0408">Iron</keyword>
<evidence type="ECO:0000256" key="1">
    <source>
        <dbReference type="ARBA" id="ARBA00022448"/>
    </source>
</evidence>
<dbReference type="CDD" id="cd08916">
    <property type="entry name" value="TrHb3_P"/>
    <property type="match status" value="1"/>
</dbReference>
<evidence type="ECO:0000256" key="2">
    <source>
        <dbReference type="ARBA" id="ARBA00022617"/>
    </source>
</evidence>
<keyword evidence="3" id="KW-0479">Metal-binding</keyword>
<gene>
    <name evidence="5" type="ORF">I7X13_08055</name>
</gene>
<sequence>MSTSPLPDLHTEADIVQLVDAFYARVDADDLLRPIFHDVAQVDWAAHLPKMYDFWSSVLLGTSRYKGRPMARHFPLPIQSAHFQRWLTLFTATVDSLFSGPKADEAKTKAQNIGAMFEHRMTPNPLSLLGG</sequence>
<dbReference type="InterPro" id="IPR001486">
    <property type="entry name" value="Hemoglobin_trunc"/>
</dbReference>
<dbReference type="InterPro" id="IPR009050">
    <property type="entry name" value="Globin-like_sf"/>
</dbReference>
<dbReference type="EMBL" id="JAEDAE010000003">
    <property type="protein sequence ID" value="MBH8557995.1"/>
    <property type="molecule type" value="Genomic_DNA"/>
</dbReference>
<dbReference type="Gene3D" id="1.10.490.10">
    <property type="entry name" value="Globins"/>
    <property type="match status" value="1"/>
</dbReference>
<keyword evidence="1" id="KW-0813">Transport</keyword>
<organism evidence="5 6">
    <name type="scientific">Hymenobacter negativus</name>
    <dbReference type="NCBI Taxonomy" id="2795026"/>
    <lineage>
        <taxon>Bacteria</taxon>
        <taxon>Pseudomonadati</taxon>
        <taxon>Bacteroidota</taxon>
        <taxon>Cytophagia</taxon>
        <taxon>Cytophagales</taxon>
        <taxon>Hymenobacteraceae</taxon>
        <taxon>Hymenobacter</taxon>
    </lineage>
</organism>